<dbReference type="Pfam" id="PF00359">
    <property type="entry name" value="PTS_EIIA_2"/>
    <property type="match status" value="1"/>
</dbReference>
<dbReference type="SUPFAM" id="SSF55804">
    <property type="entry name" value="Phoshotransferase/anion transport protein"/>
    <property type="match status" value="1"/>
</dbReference>
<accession>A0A2S2E5N1</accession>
<reference evidence="2 3" key="1">
    <citation type="submission" date="2018-05" db="EMBL/GenBank/DDBJ databases">
        <title>Salinimonas sp. HMF8227 Genome sequencing and assembly.</title>
        <authorList>
            <person name="Kang H."/>
            <person name="Kang J."/>
            <person name="Cha I."/>
            <person name="Kim H."/>
            <person name="Joh K."/>
        </authorList>
    </citation>
    <scope>NUCLEOTIDE SEQUENCE [LARGE SCALE GENOMIC DNA]</scope>
    <source>
        <strain evidence="2 3">HMF8227</strain>
    </source>
</reference>
<keyword evidence="2" id="KW-0808">Transferase</keyword>
<dbReference type="InterPro" id="IPR016152">
    <property type="entry name" value="PTrfase/Anion_transptr"/>
</dbReference>
<dbReference type="CDD" id="cd00211">
    <property type="entry name" value="PTS_IIA_fru"/>
    <property type="match status" value="1"/>
</dbReference>
<dbReference type="InterPro" id="IPR006320">
    <property type="entry name" value="PTS_Nitro_regul"/>
</dbReference>
<dbReference type="Proteomes" id="UP000245728">
    <property type="component" value="Chromosome"/>
</dbReference>
<dbReference type="OrthoDB" id="95460at2"/>
<organism evidence="2 3">
    <name type="scientific">Saliniradius amylolyticus</name>
    <dbReference type="NCBI Taxonomy" id="2183582"/>
    <lineage>
        <taxon>Bacteria</taxon>
        <taxon>Pseudomonadati</taxon>
        <taxon>Pseudomonadota</taxon>
        <taxon>Gammaproteobacteria</taxon>
        <taxon>Alteromonadales</taxon>
        <taxon>Alteromonadaceae</taxon>
        <taxon>Saliniradius</taxon>
    </lineage>
</organism>
<dbReference type="Gene3D" id="3.40.930.10">
    <property type="entry name" value="Mannitol-specific EII, Chain A"/>
    <property type="match status" value="1"/>
</dbReference>
<dbReference type="EMBL" id="CP029347">
    <property type="protein sequence ID" value="AWL12965.1"/>
    <property type="molecule type" value="Genomic_DNA"/>
</dbReference>
<dbReference type="InterPro" id="IPR002178">
    <property type="entry name" value="PTS_EIIA_type-2_dom"/>
</dbReference>
<gene>
    <name evidence="2" type="primary">ptsN</name>
    <name evidence="2" type="ORF">HMF8227_02513</name>
</gene>
<dbReference type="GO" id="GO:0030295">
    <property type="term" value="F:protein kinase activator activity"/>
    <property type="evidence" value="ECO:0007669"/>
    <property type="project" value="TreeGrafter"/>
</dbReference>
<dbReference type="AlphaFoldDB" id="A0A2S2E5N1"/>
<proteinExistence type="predicted"/>
<evidence type="ECO:0000259" key="1">
    <source>
        <dbReference type="PROSITE" id="PS51094"/>
    </source>
</evidence>
<dbReference type="PROSITE" id="PS00372">
    <property type="entry name" value="PTS_EIIA_TYPE_2_HIS"/>
    <property type="match status" value="1"/>
</dbReference>
<dbReference type="GO" id="GO:0009401">
    <property type="term" value="P:phosphoenolpyruvate-dependent sugar phosphotransferase system"/>
    <property type="evidence" value="ECO:0007669"/>
    <property type="project" value="InterPro"/>
</dbReference>
<feature type="domain" description="PTS EIIA type-2" evidence="1">
    <location>
        <begin position="5"/>
        <end position="147"/>
    </location>
</feature>
<dbReference type="PROSITE" id="PS51094">
    <property type="entry name" value="PTS_EIIA_TYPE_2"/>
    <property type="match status" value="1"/>
</dbReference>
<dbReference type="InterPro" id="IPR051541">
    <property type="entry name" value="PTS_SugarTrans_NitroReg"/>
</dbReference>
<dbReference type="PANTHER" id="PTHR47738:SF1">
    <property type="entry name" value="NITROGEN REGULATORY PROTEIN"/>
    <property type="match status" value="1"/>
</dbReference>
<sequence>MNIKDLLPPECTLCRTQGSSKKRILQTISDIAVDYLPGLEEDDVLGSLICREKMGSTGIGNGIAIPHGRLSGLTKVLAILVTTDSPISYDAVDDKPVDIFLALLVPEDQAEGHLQTLAAIASRLNDKGVVQKLRQAHSDQELYEAIT</sequence>
<evidence type="ECO:0000313" key="3">
    <source>
        <dbReference type="Proteomes" id="UP000245728"/>
    </source>
</evidence>
<dbReference type="RefSeq" id="WP_109340491.1">
    <property type="nucleotide sequence ID" value="NZ_CP029347.1"/>
</dbReference>
<name>A0A2S2E5N1_9ALTE</name>
<dbReference type="PANTHER" id="PTHR47738">
    <property type="entry name" value="PTS SYSTEM FRUCTOSE-LIKE EIIA COMPONENT-RELATED"/>
    <property type="match status" value="1"/>
</dbReference>
<dbReference type="KEGG" id="salh:HMF8227_02513"/>
<keyword evidence="3" id="KW-1185">Reference proteome</keyword>
<dbReference type="GO" id="GO:0008982">
    <property type="term" value="F:protein-N(PI)-phosphohistidine-sugar phosphotransferase activity"/>
    <property type="evidence" value="ECO:0007669"/>
    <property type="project" value="InterPro"/>
</dbReference>
<protein>
    <submittedName>
        <fullName evidence="2">Protein-N(Pi)-phosphohistidine--sugar phosphotransferase</fullName>
    </submittedName>
</protein>
<evidence type="ECO:0000313" key="2">
    <source>
        <dbReference type="EMBL" id="AWL12965.1"/>
    </source>
</evidence>
<dbReference type="NCBIfam" id="TIGR01419">
    <property type="entry name" value="nitro_reg_IIA"/>
    <property type="match status" value="1"/>
</dbReference>